<name>A0ABN5PHJ9_9VIBR</name>
<keyword evidence="4" id="KW-0732">Signal</keyword>
<evidence type="ECO:0000256" key="1">
    <source>
        <dbReference type="ARBA" id="ARBA00023157"/>
    </source>
</evidence>
<dbReference type="SUPFAM" id="SSF50494">
    <property type="entry name" value="Trypsin-like serine proteases"/>
    <property type="match status" value="1"/>
</dbReference>
<dbReference type="GO" id="GO:0006508">
    <property type="term" value="P:proteolysis"/>
    <property type="evidence" value="ECO:0007669"/>
    <property type="project" value="UniProtKB-KW"/>
</dbReference>
<evidence type="ECO:0000256" key="4">
    <source>
        <dbReference type="SAM" id="SignalP"/>
    </source>
</evidence>
<dbReference type="Proteomes" id="UP000262832">
    <property type="component" value="Chromosome II"/>
</dbReference>
<feature type="chain" id="PRO_5045665378" evidence="4">
    <location>
        <begin position="22"/>
        <end position="359"/>
    </location>
</feature>
<evidence type="ECO:0000256" key="3">
    <source>
        <dbReference type="SAM" id="MobiDB-lite"/>
    </source>
</evidence>
<dbReference type="PROSITE" id="PS00135">
    <property type="entry name" value="TRYPSIN_SER"/>
    <property type="match status" value="1"/>
</dbReference>
<gene>
    <name evidence="6" type="ORF">D1115_16865</name>
</gene>
<evidence type="ECO:0000313" key="7">
    <source>
        <dbReference type="Proteomes" id="UP000262832"/>
    </source>
</evidence>
<dbReference type="InterPro" id="IPR020008">
    <property type="entry name" value="GlyGly_CTERM"/>
</dbReference>
<dbReference type="PROSITE" id="PS00134">
    <property type="entry name" value="TRYPSIN_HIS"/>
    <property type="match status" value="1"/>
</dbReference>
<sequence length="359" mass="38613">MNSYRTLLSSACLLAPMIGLASPTSTNAPDISAFIVGGQPTTTNQIPFYARVILYRPGTSQYVNLCGGSIVNDRYIMTAAHCVESEVYTDGWTIDNLRVLVKNPSTADVFIDEFKDVRTITIHPQYVQKDLWINDIALIELSYPITDNVQSITLPQDFGDYSDQTTYQIFGLGLTSSNNQSGPDFLRWAEIQPLSDAQCSSLVNGYHSQETLCANGFEGRAYTGICQGDSGGPLTYQDTNGDYQQIGLTSYGSSVCDSPSIPSVFTEILNYTSWIEAVTSNGIKTSYDASLAATEDYHSVGDSGASPVKTTLNEPEVNSGSGNTPNSGTSNSGSSGGGSIGWLTLALGVLVGLRRKWRL</sequence>
<dbReference type="InterPro" id="IPR051487">
    <property type="entry name" value="Ser/Thr_Proteases_Immune/Dev"/>
</dbReference>
<dbReference type="InterPro" id="IPR009003">
    <property type="entry name" value="Peptidase_S1_PA"/>
</dbReference>
<dbReference type="RefSeq" id="WP_128812601.1">
    <property type="nucleotide sequence ID" value="NZ_CP032094.1"/>
</dbReference>
<dbReference type="CDD" id="cd00190">
    <property type="entry name" value="Tryp_SPc"/>
    <property type="match status" value="1"/>
</dbReference>
<dbReference type="PANTHER" id="PTHR24256">
    <property type="entry name" value="TRYPTASE-RELATED"/>
    <property type="match status" value="1"/>
</dbReference>
<dbReference type="InterPro" id="IPR033116">
    <property type="entry name" value="TRYPSIN_SER"/>
</dbReference>
<evidence type="ECO:0000313" key="6">
    <source>
        <dbReference type="EMBL" id="AXY02688.1"/>
    </source>
</evidence>
<dbReference type="InterPro" id="IPR001314">
    <property type="entry name" value="Peptidase_S1A"/>
</dbReference>
<dbReference type="GO" id="GO:0008233">
    <property type="term" value="F:peptidase activity"/>
    <property type="evidence" value="ECO:0007669"/>
    <property type="project" value="UniProtKB-KW"/>
</dbReference>
<keyword evidence="7" id="KW-1185">Reference proteome</keyword>
<dbReference type="Pfam" id="PF00089">
    <property type="entry name" value="Trypsin"/>
    <property type="match status" value="1"/>
</dbReference>
<organism evidence="6 7">
    <name type="scientific">Vibrio alfacsensis</name>
    <dbReference type="NCBI Taxonomy" id="1074311"/>
    <lineage>
        <taxon>Bacteria</taxon>
        <taxon>Pseudomonadati</taxon>
        <taxon>Pseudomonadota</taxon>
        <taxon>Gammaproteobacteria</taxon>
        <taxon>Vibrionales</taxon>
        <taxon>Vibrionaceae</taxon>
        <taxon>Vibrio</taxon>
    </lineage>
</organism>
<keyword evidence="2 6" id="KW-0645">Protease</keyword>
<dbReference type="InterPro" id="IPR043504">
    <property type="entry name" value="Peptidase_S1_PA_chymotrypsin"/>
</dbReference>
<dbReference type="PROSITE" id="PS50240">
    <property type="entry name" value="TRYPSIN_DOM"/>
    <property type="match status" value="1"/>
</dbReference>
<dbReference type="PRINTS" id="PR00722">
    <property type="entry name" value="CHYMOTRYPSIN"/>
</dbReference>
<dbReference type="SMART" id="SM00020">
    <property type="entry name" value="Tryp_SPc"/>
    <property type="match status" value="1"/>
</dbReference>
<protein>
    <submittedName>
        <fullName evidence="6">Serine protease</fullName>
    </submittedName>
</protein>
<keyword evidence="1" id="KW-1015">Disulfide bond</keyword>
<feature type="compositionally biased region" description="Low complexity" evidence="3">
    <location>
        <begin position="318"/>
        <end position="333"/>
    </location>
</feature>
<feature type="domain" description="Peptidase S1" evidence="5">
    <location>
        <begin position="35"/>
        <end position="280"/>
    </location>
</feature>
<keyword evidence="2" id="KW-0720">Serine protease</keyword>
<dbReference type="EMBL" id="CP032094">
    <property type="protein sequence ID" value="AXY02688.1"/>
    <property type="molecule type" value="Genomic_DNA"/>
</dbReference>
<evidence type="ECO:0000259" key="5">
    <source>
        <dbReference type="PROSITE" id="PS50240"/>
    </source>
</evidence>
<reference evidence="6 7" key="1">
    <citation type="submission" date="2018-08" db="EMBL/GenBank/DDBJ databases">
        <title>Genomic taxonomy of the Vibrionaceae family.</title>
        <authorList>
            <person name="Gomez-Gil B."/>
            <person name="Tanaka M."/>
            <person name="Sawabe T."/>
            <person name="Enciso-Ibarra K."/>
        </authorList>
    </citation>
    <scope>NUCLEOTIDE SEQUENCE [LARGE SCALE GENOMIC DNA]</scope>
    <source>
        <strain evidence="6 7">CAIM 1831</strain>
    </source>
</reference>
<feature type="region of interest" description="Disordered" evidence="3">
    <location>
        <begin position="298"/>
        <end position="335"/>
    </location>
</feature>
<evidence type="ECO:0000256" key="2">
    <source>
        <dbReference type="RuleBase" id="RU363034"/>
    </source>
</evidence>
<dbReference type="InterPro" id="IPR001254">
    <property type="entry name" value="Trypsin_dom"/>
</dbReference>
<feature type="signal peptide" evidence="4">
    <location>
        <begin position="1"/>
        <end position="21"/>
    </location>
</feature>
<proteinExistence type="predicted"/>
<dbReference type="NCBIfam" id="TIGR03501">
    <property type="entry name" value="GlyGly_CTERM"/>
    <property type="match status" value="1"/>
</dbReference>
<keyword evidence="2" id="KW-0378">Hydrolase</keyword>
<dbReference type="Gene3D" id="2.40.10.10">
    <property type="entry name" value="Trypsin-like serine proteases"/>
    <property type="match status" value="1"/>
</dbReference>
<dbReference type="InterPro" id="IPR018114">
    <property type="entry name" value="TRYPSIN_HIS"/>
</dbReference>
<accession>A0ABN5PHJ9</accession>